<sequence>MKSKLLIIAICFCISLQAQEKKREYEERINESQMPKEALSILKKIPVAKKRLKHYLENDGSKTSFESKFKFGKNKYSVEFSEEGKLQDIEVEIRKIKSKEVMTVIENHLTANYEHFKIEKIQAQYQKLNSLETKPYQNPDAWELIVATKNKTNKLERFEMTFDTKGEFLNLRIAVRQSYDFLLF</sequence>
<accession>A0A4Q0P5Y7</accession>
<evidence type="ECO:0000313" key="1">
    <source>
        <dbReference type="EMBL" id="RXG22040.1"/>
    </source>
</evidence>
<evidence type="ECO:0000313" key="2">
    <source>
        <dbReference type="Proteomes" id="UP000289238"/>
    </source>
</evidence>
<comment type="caution">
    <text evidence="1">The sequence shown here is derived from an EMBL/GenBank/DDBJ whole genome shotgun (WGS) entry which is preliminary data.</text>
</comment>
<gene>
    <name evidence="1" type="ORF">DSM00_2104</name>
</gene>
<keyword evidence="2" id="KW-1185">Reference proteome</keyword>
<dbReference type="EMBL" id="QOVM01000004">
    <property type="protein sequence ID" value="RXG22040.1"/>
    <property type="molecule type" value="Genomic_DNA"/>
</dbReference>
<dbReference type="SUPFAM" id="SSF160574">
    <property type="entry name" value="BT0923-like"/>
    <property type="match status" value="1"/>
</dbReference>
<name>A0A4Q0P5Y7_9FLAO</name>
<dbReference type="AlphaFoldDB" id="A0A4Q0P5Y7"/>
<dbReference type="Proteomes" id="UP000289238">
    <property type="component" value="Unassembled WGS sequence"/>
</dbReference>
<organism evidence="1 2">
    <name type="scientific">Leeuwenhoekiella aequorea</name>
    <dbReference type="NCBI Taxonomy" id="283736"/>
    <lineage>
        <taxon>Bacteria</taxon>
        <taxon>Pseudomonadati</taxon>
        <taxon>Bacteroidota</taxon>
        <taxon>Flavobacteriia</taxon>
        <taxon>Flavobacteriales</taxon>
        <taxon>Flavobacteriaceae</taxon>
        <taxon>Leeuwenhoekiella</taxon>
    </lineage>
</organism>
<dbReference type="OrthoDB" id="943438at2"/>
<dbReference type="Gene3D" id="3.40.1420.30">
    <property type="match status" value="1"/>
</dbReference>
<proteinExistence type="predicted"/>
<protein>
    <submittedName>
        <fullName evidence="1">Uncharacterized protein</fullName>
    </submittedName>
</protein>
<reference evidence="1 2" key="1">
    <citation type="submission" date="2018-07" db="EMBL/GenBank/DDBJ databases">
        <title>Leeuwenhoekiella genomics.</title>
        <authorList>
            <person name="Tahon G."/>
            <person name="Willems A."/>
        </authorList>
    </citation>
    <scope>NUCLEOTIDE SEQUENCE [LARGE SCALE GENOMIC DNA]</scope>
    <source>
        <strain evidence="1 2">LMG 22550</strain>
    </source>
</reference>
<dbReference type="RefSeq" id="WP_128757942.1">
    <property type="nucleotide sequence ID" value="NZ_QOVM01000004.1"/>
</dbReference>